<dbReference type="AlphaFoldDB" id="A0A6G1QAG2"/>
<dbReference type="EMBL" id="CM015726">
    <property type="protein sequence ID" value="KAF3699535.1"/>
    <property type="molecule type" value="Genomic_DNA"/>
</dbReference>
<name>A0A6G1QAG2_CHAAH</name>
<reference evidence="2" key="2">
    <citation type="submission" date="2019-02" db="EMBL/GenBank/DDBJ databases">
        <title>Opniocepnalus argus Var Kimnra genome.</title>
        <authorList>
            <person name="Zhou C."/>
            <person name="Xiao S."/>
        </authorList>
    </citation>
    <scope>NUCLEOTIDE SEQUENCE [LARGE SCALE GENOMIC DNA]</scope>
</reference>
<protein>
    <submittedName>
        <fullName evidence="1">Uncharacterized protein</fullName>
    </submittedName>
</protein>
<proteinExistence type="predicted"/>
<keyword evidence="2" id="KW-1185">Reference proteome</keyword>
<gene>
    <name evidence="1" type="ORF">EXN66_Car015222</name>
</gene>
<reference evidence="1 2" key="1">
    <citation type="submission" date="2019-02" db="EMBL/GenBank/DDBJ databases">
        <title>Opniocepnalus argus genome.</title>
        <authorList>
            <person name="Zhou C."/>
            <person name="Xiao S."/>
        </authorList>
    </citation>
    <scope>NUCLEOTIDE SEQUENCE [LARGE SCALE GENOMIC DNA]</scope>
    <source>
        <strain evidence="1">OARG1902GOOAL</strain>
        <tissue evidence="1">Muscle</tissue>
    </source>
</reference>
<sequence>MPGCLMSVVVSFQNPPGLTFKFSEGDVEQRSVLRTEDVCVKHSCAKVSLGE</sequence>
<dbReference type="Proteomes" id="UP000503349">
    <property type="component" value="Chromosome 15"/>
</dbReference>
<accession>A0A6G1QAG2</accession>
<organism evidence="1 2">
    <name type="scientific">Channa argus</name>
    <name type="common">Northern snakehead</name>
    <name type="synonym">Ophicephalus argus</name>
    <dbReference type="NCBI Taxonomy" id="215402"/>
    <lineage>
        <taxon>Eukaryota</taxon>
        <taxon>Metazoa</taxon>
        <taxon>Chordata</taxon>
        <taxon>Craniata</taxon>
        <taxon>Vertebrata</taxon>
        <taxon>Euteleostomi</taxon>
        <taxon>Actinopterygii</taxon>
        <taxon>Neopterygii</taxon>
        <taxon>Teleostei</taxon>
        <taxon>Neoteleostei</taxon>
        <taxon>Acanthomorphata</taxon>
        <taxon>Anabantaria</taxon>
        <taxon>Anabantiformes</taxon>
        <taxon>Channoidei</taxon>
        <taxon>Channidae</taxon>
        <taxon>Channa</taxon>
    </lineage>
</organism>
<evidence type="ECO:0000313" key="2">
    <source>
        <dbReference type="Proteomes" id="UP000503349"/>
    </source>
</evidence>
<evidence type="ECO:0000313" key="1">
    <source>
        <dbReference type="EMBL" id="KAF3699535.1"/>
    </source>
</evidence>